<evidence type="ECO:0000256" key="4">
    <source>
        <dbReference type="ARBA" id="ARBA00023136"/>
    </source>
</evidence>
<keyword evidence="4 5" id="KW-0472">Membrane</keyword>
<dbReference type="Pfam" id="PF02674">
    <property type="entry name" value="Colicin_V"/>
    <property type="match status" value="1"/>
</dbReference>
<evidence type="ECO:0000313" key="7">
    <source>
        <dbReference type="Proteomes" id="UP001359308"/>
    </source>
</evidence>
<reference evidence="6 7" key="1">
    <citation type="submission" date="2022-09" db="EMBL/GenBank/DDBJ databases">
        <authorList>
            <person name="Giprobiosintez L."/>
        </authorList>
    </citation>
    <scope>NUCLEOTIDE SEQUENCE [LARGE SCALE GENOMIC DNA]</scope>
    <source>
        <strain evidence="7">VKPM-B-12549 (GBS-15)</strain>
    </source>
</reference>
<evidence type="ECO:0000256" key="3">
    <source>
        <dbReference type="ARBA" id="ARBA00022989"/>
    </source>
</evidence>
<evidence type="ECO:0000256" key="1">
    <source>
        <dbReference type="ARBA" id="ARBA00004141"/>
    </source>
</evidence>
<comment type="subcellular location">
    <subcellularLocation>
        <location evidence="1">Membrane</location>
        <topology evidence="1">Multi-pass membrane protein</topology>
    </subcellularLocation>
</comment>
<dbReference type="InterPro" id="IPR052719">
    <property type="entry name" value="CvpA-like"/>
</dbReference>
<dbReference type="Proteomes" id="UP001359308">
    <property type="component" value="Chromosome"/>
</dbReference>
<feature type="transmembrane region" description="Helical" evidence="5">
    <location>
        <begin position="17"/>
        <end position="35"/>
    </location>
</feature>
<dbReference type="InterPro" id="IPR003825">
    <property type="entry name" value="Colicin-V_CvpA"/>
</dbReference>
<sequence length="177" mass="18747">MLPQVGPATAVAGDLTWADYLIIAVMGLSALVGLVRGLVREVFSLAVWAAAIWLGLLLSPDLAVHLETLISVPSLRLGMAFVAIFLVSLMVGGFTGFLLGRLVTGTGLGGTDRLAGLVFGLARGVLLVSVMVLLAGFTPLPRDPWWRESRLIPPFQSMALWIKTLLPAEIAGQVAYP</sequence>
<gene>
    <name evidence="6" type="ORF">N4J17_07475</name>
</gene>
<feature type="transmembrane region" description="Helical" evidence="5">
    <location>
        <begin position="79"/>
        <end position="102"/>
    </location>
</feature>
<dbReference type="PANTHER" id="PTHR36926:SF1">
    <property type="entry name" value="COLICIN V PRODUCTION PROTEIN"/>
    <property type="match status" value="1"/>
</dbReference>
<evidence type="ECO:0000256" key="2">
    <source>
        <dbReference type="ARBA" id="ARBA00022692"/>
    </source>
</evidence>
<accession>A0ABZ2F9K9</accession>
<keyword evidence="2 5" id="KW-0812">Transmembrane</keyword>
<dbReference type="RefSeq" id="WP_198322694.1">
    <property type="nucleotide sequence ID" value="NZ_CP104311.1"/>
</dbReference>
<evidence type="ECO:0000256" key="5">
    <source>
        <dbReference type="SAM" id="Phobius"/>
    </source>
</evidence>
<keyword evidence="7" id="KW-1185">Reference proteome</keyword>
<evidence type="ECO:0000313" key="6">
    <source>
        <dbReference type="EMBL" id="WWF03444.1"/>
    </source>
</evidence>
<keyword evidence="3 5" id="KW-1133">Transmembrane helix</keyword>
<protein>
    <submittedName>
        <fullName evidence="6">CvpA family protein</fullName>
    </submittedName>
</protein>
<feature type="transmembrane region" description="Helical" evidence="5">
    <location>
        <begin position="114"/>
        <end position="137"/>
    </location>
</feature>
<organism evidence="6 7">
    <name type="scientific">Methylococcus capsulatus</name>
    <dbReference type="NCBI Taxonomy" id="414"/>
    <lineage>
        <taxon>Bacteria</taxon>
        <taxon>Pseudomonadati</taxon>
        <taxon>Pseudomonadota</taxon>
        <taxon>Gammaproteobacteria</taxon>
        <taxon>Methylococcales</taxon>
        <taxon>Methylococcaceae</taxon>
        <taxon>Methylococcus</taxon>
    </lineage>
</organism>
<feature type="transmembrane region" description="Helical" evidence="5">
    <location>
        <begin position="42"/>
        <end position="59"/>
    </location>
</feature>
<proteinExistence type="predicted"/>
<name>A0ABZ2F9K9_METCP</name>
<dbReference type="EMBL" id="CP104311">
    <property type="protein sequence ID" value="WWF03444.1"/>
    <property type="molecule type" value="Genomic_DNA"/>
</dbReference>
<dbReference type="PANTHER" id="PTHR36926">
    <property type="entry name" value="COLICIN V PRODUCTION PROTEIN"/>
    <property type="match status" value="1"/>
</dbReference>